<evidence type="ECO:0000313" key="8">
    <source>
        <dbReference type="Proteomes" id="UP001216150"/>
    </source>
</evidence>
<feature type="transmembrane region" description="Helical" evidence="6">
    <location>
        <begin position="157"/>
        <end position="177"/>
    </location>
</feature>
<feature type="transmembrane region" description="Helical" evidence="6">
    <location>
        <begin position="432"/>
        <end position="457"/>
    </location>
</feature>
<evidence type="ECO:0008006" key="9">
    <source>
        <dbReference type="Google" id="ProtNLM"/>
    </source>
</evidence>
<keyword evidence="2" id="KW-0813">Transport</keyword>
<evidence type="ECO:0000256" key="4">
    <source>
        <dbReference type="ARBA" id="ARBA00022989"/>
    </source>
</evidence>
<keyword evidence="4 6" id="KW-1133">Transmembrane helix</keyword>
<feature type="transmembrane region" description="Helical" evidence="6">
    <location>
        <begin position="398"/>
        <end position="420"/>
    </location>
</feature>
<dbReference type="AlphaFoldDB" id="A0AAD6DBM8"/>
<feature type="transmembrane region" description="Helical" evidence="6">
    <location>
        <begin position="375"/>
        <end position="392"/>
    </location>
</feature>
<feature type="transmembrane region" description="Helical" evidence="6">
    <location>
        <begin position="189"/>
        <end position="211"/>
    </location>
</feature>
<dbReference type="Gene3D" id="1.20.1740.10">
    <property type="entry name" value="Amino acid/polyamine transporter I"/>
    <property type="match status" value="1"/>
</dbReference>
<dbReference type="Proteomes" id="UP001216150">
    <property type="component" value="Unassembled WGS sequence"/>
</dbReference>
<evidence type="ECO:0000256" key="1">
    <source>
        <dbReference type="ARBA" id="ARBA00004141"/>
    </source>
</evidence>
<organism evidence="7 8">
    <name type="scientific">Penicillium hetheringtonii</name>
    <dbReference type="NCBI Taxonomy" id="911720"/>
    <lineage>
        <taxon>Eukaryota</taxon>
        <taxon>Fungi</taxon>
        <taxon>Dikarya</taxon>
        <taxon>Ascomycota</taxon>
        <taxon>Pezizomycotina</taxon>
        <taxon>Eurotiomycetes</taxon>
        <taxon>Eurotiomycetidae</taxon>
        <taxon>Eurotiales</taxon>
        <taxon>Aspergillaceae</taxon>
        <taxon>Penicillium</taxon>
    </lineage>
</organism>
<dbReference type="InterPro" id="IPR002293">
    <property type="entry name" value="AA/rel_permease1"/>
</dbReference>
<feature type="transmembrane region" description="Helical" evidence="6">
    <location>
        <begin position="316"/>
        <end position="339"/>
    </location>
</feature>
<feature type="transmembrane region" description="Helical" evidence="6">
    <location>
        <begin position="231"/>
        <end position="255"/>
    </location>
</feature>
<keyword evidence="3 6" id="KW-0812">Transmembrane</keyword>
<evidence type="ECO:0000256" key="6">
    <source>
        <dbReference type="SAM" id="Phobius"/>
    </source>
</evidence>
<dbReference type="GO" id="GO:0006865">
    <property type="term" value="P:amino acid transport"/>
    <property type="evidence" value="ECO:0007669"/>
    <property type="project" value="InterPro"/>
</dbReference>
<gene>
    <name evidence="7" type="ORF">N7450_009801</name>
</gene>
<dbReference type="InterPro" id="IPR004840">
    <property type="entry name" value="Amino_acid_permease_CS"/>
</dbReference>
<name>A0AAD6DBM8_9EURO</name>
<comment type="subcellular location">
    <subcellularLocation>
        <location evidence="1">Membrane</location>
        <topology evidence="1">Multi-pass membrane protein</topology>
    </subcellularLocation>
</comment>
<feature type="transmembrane region" description="Helical" evidence="6">
    <location>
        <begin position="113"/>
        <end position="137"/>
    </location>
</feature>
<feature type="transmembrane region" description="Helical" evidence="6">
    <location>
        <begin position="469"/>
        <end position="490"/>
    </location>
</feature>
<evidence type="ECO:0000256" key="5">
    <source>
        <dbReference type="ARBA" id="ARBA00023136"/>
    </source>
</evidence>
<dbReference type="GO" id="GO:0016020">
    <property type="term" value="C:membrane"/>
    <property type="evidence" value="ECO:0007669"/>
    <property type="project" value="UniProtKB-SubCell"/>
</dbReference>
<dbReference type="PANTHER" id="PTHR45649">
    <property type="entry name" value="AMINO-ACID PERMEASE BAT1"/>
    <property type="match status" value="1"/>
</dbReference>
<accession>A0AAD6DBM8</accession>
<sequence length="526" mass="56708">MADLDPAELKAYHDDDAQLAQMGHKSELKRHFSLLSMLGLAFAILNSWTALSTSLSLSLTSGGPTSVIWGLLTAGICSLCMAASLAEFLSAYPTAAGQYHWVAVISPQKWMPLLSWITGWVNCAGWVALTATGGLLGSQLVVGVIALMNPGYEAERWHQFLIYIGYNIAGFTINALANSVLPYFNKAAFIWSLSGFTVICITVLSCSSPDYNSADFVFRKFINETGWPDGIAWLLGLLQGGLGVTGFDGVAHMIEEIPNPSVEGPKIMIACVVIGTVTGFIFLMVLLFVAGDIENIISSSAGPLLAILKNATQNNAGATCLLIFSFPLVCMLFTTTAIMTTSSRMCYAFARDGGLPFSKWFSKVHPKLKVPLHSLYLNLALVIIFGLIFLGSSSAFNAIVSASVVWLDLAYGMPIAINCIRGRNMLPERPFVLPMIVGWTLNIISLAYISLTTVLFLFPPEIPATGSSSMNYCVAAFGIVIILSTVTWFADGRKNYVGPRIEVEVLAGQVGHSEQPLPAIEHYGEK</sequence>
<keyword evidence="8" id="KW-1185">Reference proteome</keyword>
<dbReference type="PROSITE" id="PS00218">
    <property type="entry name" value="AMINO_ACID_PERMEASE_1"/>
    <property type="match status" value="1"/>
</dbReference>
<evidence type="ECO:0000256" key="2">
    <source>
        <dbReference type="ARBA" id="ARBA00022448"/>
    </source>
</evidence>
<proteinExistence type="predicted"/>
<feature type="transmembrane region" description="Helical" evidence="6">
    <location>
        <begin position="32"/>
        <end position="55"/>
    </location>
</feature>
<keyword evidence="5 6" id="KW-0472">Membrane</keyword>
<dbReference type="EMBL" id="JAQJAC010000009">
    <property type="protein sequence ID" value="KAJ5572817.1"/>
    <property type="molecule type" value="Genomic_DNA"/>
</dbReference>
<dbReference type="PIRSF" id="PIRSF006060">
    <property type="entry name" value="AA_transporter"/>
    <property type="match status" value="1"/>
</dbReference>
<dbReference type="Pfam" id="PF13520">
    <property type="entry name" value="AA_permease_2"/>
    <property type="match status" value="1"/>
</dbReference>
<evidence type="ECO:0000313" key="7">
    <source>
        <dbReference type="EMBL" id="KAJ5572817.1"/>
    </source>
</evidence>
<protein>
    <recommendedName>
        <fullName evidence="9">Amino acid permease</fullName>
    </recommendedName>
</protein>
<evidence type="ECO:0000256" key="3">
    <source>
        <dbReference type="ARBA" id="ARBA00022692"/>
    </source>
</evidence>
<feature type="transmembrane region" description="Helical" evidence="6">
    <location>
        <begin position="267"/>
        <end position="290"/>
    </location>
</feature>
<comment type="caution">
    <text evidence="7">The sequence shown here is derived from an EMBL/GenBank/DDBJ whole genome shotgun (WGS) entry which is preliminary data.</text>
</comment>
<reference evidence="7 8" key="1">
    <citation type="journal article" date="2023" name="IMA Fungus">
        <title>Comparative genomic study of the Penicillium genus elucidates a diverse pangenome and 15 lateral gene transfer events.</title>
        <authorList>
            <person name="Petersen C."/>
            <person name="Sorensen T."/>
            <person name="Nielsen M.R."/>
            <person name="Sondergaard T.E."/>
            <person name="Sorensen J.L."/>
            <person name="Fitzpatrick D.A."/>
            <person name="Frisvad J.C."/>
            <person name="Nielsen K.L."/>
        </authorList>
    </citation>
    <scope>NUCLEOTIDE SEQUENCE [LARGE SCALE GENOMIC DNA]</scope>
    <source>
        <strain evidence="7 8">IBT 29057</strain>
    </source>
</reference>
<dbReference type="GO" id="GO:0015101">
    <property type="term" value="F:organic cation transmembrane transporter activity"/>
    <property type="evidence" value="ECO:0007669"/>
    <property type="project" value="UniProtKB-ARBA"/>
</dbReference>
<dbReference type="FunFam" id="1.20.1740.10:FF:000046">
    <property type="entry name" value="Amino-acid permease, putative"/>
    <property type="match status" value="1"/>
</dbReference>
<feature type="transmembrane region" description="Helical" evidence="6">
    <location>
        <begin position="67"/>
        <end position="92"/>
    </location>
</feature>
<dbReference type="PANTHER" id="PTHR45649:SF14">
    <property type="entry name" value="GABA PERMEASE"/>
    <property type="match status" value="1"/>
</dbReference>